<feature type="region of interest" description="Disordered" evidence="1">
    <location>
        <begin position="233"/>
        <end position="284"/>
    </location>
</feature>
<feature type="region of interest" description="Disordered" evidence="1">
    <location>
        <begin position="132"/>
        <end position="167"/>
    </location>
</feature>
<gene>
    <name evidence="2" type="ORF">BJ508DRAFT_310533</name>
</gene>
<keyword evidence="3" id="KW-1185">Reference proteome</keyword>
<accession>A0A3N4HT64</accession>
<sequence length="455" mass="51639">MFGTGKKLKQLEIEQAKMQIWMTCTMAIWNFMTELVLSFRLVNDFITRVDYDAGDDQSIETLASAFLTFKLHILPLTMDQTIPVQQMDYIEPWIHLRELIRSQFVLILNAYAAYTYRLEHAHRLKLYYKKHPSLAPPSSSSLSTVSADTKDEDQKEPAPDPNRPLKRNWRFCPAATIMQAVLMGTGHIQPLNDVGDGGPDDDSDLESLDMSSKLTFWDVQNILAPWTIDYKSCSHSSPPSPTPTSELNLNPPNSATSLPDPTHYPPSSCSSSDDEDETFRPPEASETKDRFVTCVFCSQIVDLYCTSDEKQAGLVYTGVKTRFYRREKGEVRDESWIREIYGACHIMFATGGSADEGYTFFGDPMNGKVKTGKCESVVEEFRRKESHGGIDEMHEKMIRQDRKTYGMDNLIVDPCDRVKRAKYVCSVCFQEGRPDGEVVMDKEALENHLKEVHGS</sequence>
<organism evidence="2 3">
    <name type="scientific">Ascobolus immersus RN42</name>
    <dbReference type="NCBI Taxonomy" id="1160509"/>
    <lineage>
        <taxon>Eukaryota</taxon>
        <taxon>Fungi</taxon>
        <taxon>Dikarya</taxon>
        <taxon>Ascomycota</taxon>
        <taxon>Pezizomycotina</taxon>
        <taxon>Pezizomycetes</taxon>
        <taxon>Pezizales</taxon>
        <taxon>Ascobolaceae</taxon>
        <taxon>Ascobolus</taxon>
    </lineage>
</organism>
<evidence type="ECO:0000313" key="3">
    <source>
        <dbReference type="Proteomes" id="UP000275078"/>
    </source>
</evidence>
<protein>
    <submittedName>
        <fullName evidence="2">Uncharacterized protein</fullName>
    </submittedName>
</protein>
<dbReference type="AlphaFoldDB" id="A0A3N4HT64"/>
<dbReference type="EMBL" id="ML119733">
    <property type="protein sequence ID" value="RPA77012.1"/>
    <property type="molecule type" value="Genomic_DNA"/>
</dbReference>
<dbReference type="Proteomes" id="UP000275078">
    <property type="component" value="Unassembled WGS sequence"/>
</dbReference>
<evidence type="ECO:0000313" key="2">
    <source>
        <dbReference type="EMBL" id="RPA77012.1"/>
    </source>
</evidence>
<evidence type="ECO:0000256" key="1">
    <source>
        <dbReference type="SAM" id="MobiDB-lite"/>
    </source>
</evidence>
<feature type="compositionally biased region" description="Basic and acidic residues" evidence="1">
    <location>
        <begin position="148"/>
        <end position="158"/>
    </location>
</feature>
<name>A0A3N4HT64_ASCIM</name>
<proteinExistence type="predicted"/>
<feature type="compositionally biased region" description="Polar residues" evidence="1">
    <location>
        <begin position="246"/>
        <end position="259"/>
    </location>
</feature>
<reference evidence="2 3" key="1">
    <citation type="journal article" date="2018" name="Nat. Ecol. Evol.">
        <title>Pezizomycetes genomes reveal the molecular basis of ectomycorrhizal truffle lifestyle.</title>
        <authorList>
            <person name="Murat C."/>
            <person name="Payen T."/>
            <person name="Noel B."/>
            <person name="Kuo A."/>
            <person name="Morin E."/>
            <person name="Chen J."/>
            <person name="Kohler A."/>
            <person name="Krizsan K."/>
            <person name="Balestrini R."/>
            <person name="Da Silva C."/>
            <person name="Montanini B."/>
            <person name="Hainaut M."/>
            <person name="Levati E."/>
            <person name="Barry K.W."/>
            <person name="Belfiori B."/>
            <person name="Cichocki N."/>
            <person name="Clum A."/>
            <person name="Dockter R.B."/>
            <person name="Fauchery L."/>
            <person name="Guy J."/>
            <person name="Iotti M."/>
            <person name="Le Tacon F."/>
            <person name="Lindquist E.A."/>
            <person name="Lipzen A."/>
            <person name="Malagnac F."/>
            <person name="Mello A."/>
            <person name="Molinier V."/>
            <person name="Miyauchi S."/>
            <person name="Poulain J."/>
            <person name="Riccioni C."/>
            <person name="Rubini A."/>
            <person name="Sitrit Y."/>
            <person name="Splivallo R."/>
            <person name="Traeger S."/>
            <person name="Wang M."/>
            <person name="Zifcakova L."/>
            <person name="Wipf D."/>
            <person name="Zambonelli A."/>
            <person name="Paolocci F."/>
            <person name="Nowrousian M."/>
            <person name="Ottonello S."/>
            <person name="Baldrian P."/>
            <person name="Spatafora J.W."/>
            <person name="Henrissat B."/>
            <person name="Nagy L.G."/>
            <person name="Aury J.M."/>
            <person name="Wincker P."/>
            <person name="Grigoriev I.V."/>
            <person name="Bonfante P."/>
            <person name="Martin F.M."/>
        </authorList>
    </citation>
    <scope>NUCLEOTIDE SEQUENCE [LARGE SCALE GENOMIC DNA]</scope>
    <source>
        <strain evidence="2 3">RN42</strain>
    </source>
</reference>